<keyword evidence="2" id="KW-1185">Reference proteome</keyword>
<evidence type="ECO:0000313" key="2">
    <source>
        <dbReference type="Proteomes" id="UP000805649"/>
    </source>
</evidence>
<name>A0ACC3Z8R0_COLTU</name>
<comment type="caution">
    <text evidence="1">The sequence shown here is derived from an EMBL/GenBank/DDBJ whole genome shotgun (WGS) entry which is preliminary data.</text>
</comment>
<proteinExistence type="predicted"/>
<sequence length="131" mass="14044">MAIEACLITESLPESACFASTLKELADANFDIAVSRAPARAQSVTRPNSQLLSTYVGVGVNTYPEFAIASYGHSGNPPANDGLNDNKYWPSAIAAADPGFALLTYDAYYDTHSMPDKYDQAYARNSSHQSA</sequence>
<dbReference type="Proteomes" id="UP000805649">
    <property type="component" value="Unassembled WGS sequence"/>
</dbReference>
<reference evidence="1 2" key="1">
    <citation type="journal article" date="2020" name="Phytopathology">
        <title>Genome Sequence Resources of Colletotrichum truncatum, C. plurivorum, C. musicola, and C. sojae: Four Species Pathogenic to Soybean (Glycine max).</title>
        <authorList>
            <person name="Rogerio F."/>
            <person name="Boufleur T.R."/>
            <person name="Ciampi-Guillardi M."/>
            <person name="Sukno S.A."/>
            <person name="Thon M.R."/>
            <person name="Massola Junior N.S."/>
            <person name="Baroncelli R."/>
        </authorList>
    </citation>
    <scope>NUCLEOTIDE SEQUENCE [LARGE SCALE GENOMIC DNA]</scope>
    <source>
        <strain evidence="1 2">CMES1059</strain>
    </source>
</reference>
<gene>
    <name evidence="1" type="ORF">CTRU02_203249</name>
</gene>
<protein>
    <submittedName>
        <fullName evidence="1">Uncharacterized protein</fullName>
    </submittedName>
</protein>
<organism evidence="1 2">
    <name type="scientific">Colletotrichum truncatum</name>
    <name type="common">Anthracnose fungus</name>
    <name type="synonym">Colletotrichum capsici</name>
    <dbReference type="NCBI Taxonomy" id="5467"/>
    <lineage>
        <taxon>Eukaryota</taxon>
        <taxon>Fungi</taxon>
        <taxon>Dikarya</taxon>
        <taxon>Ascomycota</taxon>
        <taxon>Pezizomycotina</taxon>
        <taxon>Sordariomycetes</taxon>
        <taxon>Hypocreomycetidae</taxon>
        <taxon>Glomerellales</taxon>
        <taxon>Glomerellaceae</taxon>
        <taxon>Colletotrichum</taxon>
        <taxon>Colletotrichum truncatum species complex</taxon>
    </lineage>
</organism>
<dbReference type="EMBL" id="VUJX02000002">
    <property type="protein sequence ID" value="KAL0940486.1"/>
    <property type="molecule type" value="Genomic_DNA"/>
</dbReference>
<evidence type="ECO:0000313" key="1">
    <source>
        <dbReference type="EMBL" id="KAL0940486.1"/>
    </source>
</evidence>
<accession>A0ACC3Z8R0</accession>